<feature type="transmembrane region" description="Helical" evidence="8">
    <location>
        <begin position="152"/>
        <end position="168"/>
    </location>
</feature>
<accession>A0A078MU04</accession>
<dbReference type="AlphaFoldDB" id="A0A078MU04"/>
<evidence type="ECO:0000313" key="9">
    <source>
        <dbReference type="EMBL" id="CEA08942.1"/>
    </source>
</evidence>
<dbReference type="GO" id="GO:0005886">
    <property type="term" value="C:plasma membrane"/>
    <property type="evidence" value="ECO:0007669"/>
    <property type="project" value="UniProtKB-SubCell"/>
</dbReference>
<evidence type="ECO:0000256" key="5">
    <source>
        <dbReference type="ARBA" id="ARBA00022989"/>
    </source>
</evidence>
<dbReference type="Pfam" id="PF09594">
    <property type="entry name" value="GT87"/>
    <property type="match status" value="1"/>
</dbReference>
<comment type="similarity">
    <text evidence="7">Belongs to the glycosyltransferase 87 family.</text>
</comment>
<dbReference type="InterPro" id="IPR018584">
    <property type="entry name" value="GT87"/>
</dbReference>
<keyword evidence="2" id="KW-1003">Cell membrane</keyword>
<evidence type="ECO:0000256" key="7">
    <source>
        <dbReference type="ARBA" id="ARBA00024033"/>
    </source>
</evidence>
<feature type="transmembrane region" description="Helical" evidence="8">
    <location>
        <begin position="96"/>
        <end position="119"/>
    </location>
</feature>
<organism evidence="9">
    <name type="scientific">Arthrobacter saudimassiliensis</name>
    <dbReference type="NCBI Taxonomy" id="1461584"/>
    <lineage>
        <taxon>Bacteria</taxon>
        <taxon>Bacillati</taxon>
        <taxon>Actinomycetota</taxon>
        <taxon>Actinomycetes</taxon>
        <taxon>Micrococcales</taxon>
        <taxon>Micrococcaceae</taxon>
        <taxon>Arthrobacter</taxon>
    </lineage>
</organism>
<dbReference type="GO" id="GO:0016758">
    <property type="term" value="F:hexosyltransferase activity"/>
    <property type="evidence" value="ECO:0007669"/>
    <property type="project" value="InterPro"/>
</dbReference>
<comment type="subcellular location">
    <subcellularLocation>
        <location evidence="1">Cell membrane</location>
        <topology evidence="1">Multi-pass membrane protein</topology>
    </subcellularLocation>
</comment>
<feature type="transmembrane region" description="Helical" evidence="8">
    <location>
        <begin position="383"/>
        <end position="406"/>
    </location>
</feature>
<keyword evidence="3 9" id="KW-0808">Transferase</keyword>
<keyword evidence="6 8" id="KW-0472">Membrane</keyword>
<keyword evidence="5 8" id="KW-1133">Transmembrane helix</keyword>
<feature type="transmembrane region" description="Helical" evidence="8">
    <location>
        <begin position="209"/>
        <end position="227"/>
    </location>
</feature>
<evidence type="ECO:0000256" key="4">
    <source>
        <dbReference type="ARBA" id="ARBA00022692"/>
    </source>
</evidence>
<proteinExistence type="inferred from homology"/>
<feature type="transmembrane region" description="Helical" evidence="8">
    <location>
        <begin position="71"/>
        <end position="89"/>
    </location>
</feature>
<feature type="transmembrane region" description="Helical" evidence="8">
    <location>
        <begin position="296"/>
        <end position="315"/>
    </location>
</feature>
<gene>
    <name evidence="9" type="ORF">BN1051_02304</name>
</gene>
<dbReference type="PATRIC" id="fig|1461584.3.peg.2280"/>
<feature type="transmembrane region" description="Helical" evidence="8">
    <location>
        <begin position="131"/>
        <end position="147"/>
    </location>
</feature>
<protein>
    <submittedName>
        <fullName evidence="9">Polyprenol-phosphate-mannose-dependent alpha-(1-2)-phosphatidylinositol mannoside mannosyltransferase</fullName>
    </submittedName>
</protein>
<evidence type="ECO:0000256" key="3">
    <source>
        <dbReference type="ARBA" id="ARBA00022679"/>
    </source>
</evidence>
<evidence type="ECO:0000256" key="1">
    <source>
        <dbReference type="ARBA" id="ARBA00004651"/>
    </source>
</evidence>
<feature type="transmembrane region" description="Helical" evidence="8">
    <location>
        <begin position="272"/>
        <end position="289"/>
    </location>
</feature>
<name>A0A078MU04_9MICC</name>
<reference evidence="9" key="1">
    <citation type="submission" date="2014-07" db="EMBL/GenBank/DDBJ databases">
        <authorList>
            <person name="Urmite Genomes Urmite Genomes"/>
        </authorList>
    </citation>
    <scope>NUCLEOTIDE SEQUENCE</scope>
    <source>
        <strain evidence="9">11W110_air</strain>
    </source>
</reference>
<keyword evidence="4 8" id="KW-0812">Transmembrane</keyword>
<feature type="transmembrane region" description="Helical" evidence="8">
    <location>
        <begin position="180"/>
        <end position="202"/>
    </location>
</feature>
<evidence type="ECO:0000256" key="2">
    <source>
        <dbReference type="ARBA" id="ARBA00022475"/>
    </source>
</evidence>
<sequence length="436" mass="46723">MAAVGGSRSVALLALTAAAVLGAAGLAWLGYLAAPADGLDFRVYLLGGQSVIDARGELYTRSIPNGENPPLMFTYPPFAALLFALLAPFGDSLGFLLFRILSYLLTFLAAVWLTGWFAGRRSALQVLAHPWLRPVAVFGFGLLAALGPWRETIAFGQINILLFLLILGDNLSPRPGRPTGLLTGIAAGIKLTPLVFGLYYLLRGDWRGLRNMAVGFLATFALGFLVLPRESRTYWGELLPETERIGGPGYVDNLSLRGAIAHIAGPDFPGTGVWLVLAAAALAAVAVLIRRADLAGRPMTALSATALLMLLVSPVSWSHHWVWVALLGAVLLRDLADLPAGHRRLRGTGAALLAAGAVIFYLSPKKTALLLGAQDLDAQEPQLWLIAASLGVFWGVAVLAWLLCAYQRRRRWNRRAVYLPAAAVEGPRPGVRESRS</sequence>
<keyword evidence="9" id="KW-0328">Glycosyltransferase</keyword>
<evidence type="ECO:0000256" key="6">
    <source>
        <dbReference type="ARBA" id="ARBA00023136"/>
    </source>
</evidence>
<evidence type="ECO:0000256" key="8">
    <source>
        <dbReference type="SAM" id="Phobius"/>
    </source>
</evidence>
<dbReference type="EMBL" id="LN483071">
    <property type="protein sequence ID" value="CEA08942.1"/>
    <property type="molecule type" value="Genomic_DNA"/>
</dbReference>